<gene>
    <name evidence="3" type="ORF">HW450_06950</name>
</gene>
<dbReference type="Proteomes" id="UP000515570">
    <property type="component" value="Chromosome"/>
</dbReference>
<feature type="transmembrane region" description="Helical" evidence="1">
    <location>
        <begin position="78"/>
        <end position="103"/>
    </location>
</feature>
<name>A0A7G5FBY4_9CORY</name>
<keyword evidence="1" id="KW-0812">Transmembrane</keyword>
<evidence type="ECO:0000313" key="4">
    <source>
        <dbReference type="Proteomes" id="UP000515570"/>
    </source>
</evidence>
<dbReference type="EMBL" id="CP059833">
    <property type="protein sequence ID" value="QMV84125.1"/>
    <property type="molecule type" value="Genomic_DNA"/>
</dbReference>
<dbReference type="Pfam" id="PF02517">
    <property type="entry name" value="Rce1-like"/>
    <property type="match status" value="1"/>
</dbReference>
<keyword evidence="3" id="KW-0645">Protease</keyword>
<evidence type="ECO:0000313" key="3">
    <source>
        <dbReference type="EMBL" id="QMV84125.1"/>
    </source>
</evidence>
<protein>
    <submittedName>
        <fullName evidence="3">CPBP family intramembrane metalloprotease</fullName>
    </submittedName>
</protein>
<feature type="transmembrane region" description="Helical" evidence="1">
    <location>
        <begin position="162"/>
        <end position="195"/>
    </location>
</feature>
<evidence type="ECO:0000256" key="1">
    <source>
        <dbReference type="SAM" id="Phobius"/>
    </source>
</evidence>
<feature type="transmembrane region" description="Helical" evidence="1">
    <location>
        <begin position="36"/>
        <end position="57"/>
    </location>
</feature>
<dbReference type="InterPro" id="IPR003675">
    <property type="entry name" value="Rce1/LyrA-like_dom"/>
</dbReference>
<accession>A0A7G5FBY4</accession>
<feature type="transmembrane region" description="Helical" evidence="1">
    <location>
        <begin position="123"/>
        <end position="142"/>
    </location>
</feature>
<dbReference type="AlphaFoldDB" id="A0A7G5FBY4"/>
<feature type="transmembrane region" description="Helical" evidence="1">
    <location>
        <begin position="7"/>
        <end position="30"/>
    </location>
</feature>
<dbReference type="RefSeq" id="WP_182384935.1">
    <property type="nucleotide sequence ID" value="NZ_CP059833.1"/>
</dbReference>
<keyword evidence="1" id="KW-0472">Membrane</keyword>
<sequence>MRFTLQIFALLVGVCFGPSLLLLGCVLLAHPSPDTAVPALFLTLFIAPLVTLVAVLAHIRKSEVSWQEIGICKGKRSLWHLLWQLPIVIAIPPIVQMLVTQAFDPNASPPESSLDKAATSGEVPLGLLFLAVISYTIVTPILEEIVFRGVLMRQLGTRFGPVLTVGISAAIFMAVHLAFPLFPALLACGLLWGLLRLWHGNLWASMIAHIVNNTLATATVISLLFLTV</sequence>
<keyword evidence="4" id="KW-1185">Reference proteome</keyword>
<dbReference type="PANTHER" id="PTHR36435:SF1">
    <property type="entry name" value="CAAX AMINO TERMINAL PROTEASE FAMILY PROTEIN"/>
    <property type="match status" value="1"/>
</dbReference>
<dbReference type="GO" id="GO:0008237">
    <property type="term" value="F:metallopeptidase activity"/>
    <property type="evidence" value="ECO:0007669"/>
    <property type="project" value="UniProtKB-KW"/>
</dbReference>
<dbReference type="GO" id="GO:0006508">
    <property type="term" value="P:proteolysis"/>
    <property type="evidence" value="ECO:0007669"/>
    <property type="project" value="UniProtKB-KW"/>
</dbReference>
<dbReference type="PROSITE" id="PS51257">
    <property type="entry name" value="PROKAR_LIPOPROTEIN"/>
    <property type="match status" value="1"/>
</dbReference>
<proteinExistence type="predicted"/>
<keyword evidence="3" id="KW-0482">Metalloprotease</keyword>
<feature type="transmembrane region" description="Helical" evidence="1">
    <location>
        <begin position="207"/>
        <end position="226"/>
    </location>
</feature>
<dbReference type="PANTHER" id="PTHR36435">
    <property type="entry name" value="SLR1288 PROTEIN"/>
    <property type="match status" value="1"/>
</dbReference>
<dbReference type="GO" id="GO:0004175">
    <property type="term" value="F:endopeptidase activity"/>
    <property type="evidence" value="ECO:0007669"/>
    <property type="project" value="UniProtKB-ARBA"/>
</dbReference>
<dbReference type="InterPro" id="IPR052710">
    <property type="entry name" value="CAAX_protease"/>
</dbReference>
<evidence type="ECO:0000259" key="2">
    <source>
        <dbReference type="Pfam" id="PF02517"/>
    </source>
</evidence>
<reference evidence="3 4" key="1">
    <citation type="submission" date="2020-07" db="EMBL/GenBank/DDBJ databases">
        <title>non toxigenic Corynebacterium sp. nov from a clinical source.</title>
        <authorList>
            <person name="Bernier A.-M."/>
            <person name="Bernard K."/>
        </authorList>
    </citation>
    <scope>NUCLEOTIDE SEQUENCE [LARGE SCALE GENOMIC DNA]</scope>
    <source>
        <strain evidence="4">NML 93-0612</strain>
    </source>
</reference>
<keyword evidence="3" id="KW-0378">Hydrolase</keyword>
<organism evidence="3 4">
    <name type="scientific">Corynebacterium hindlerae</name>
    <dbReference type="NCBI Taxonomy" id="699041"/>
    <lineage>
        <taxon>Bacteria</taxon>
        <taxon>Bacillati</taxon>
        <taxon>Actinomycetota</taxon>
        <taxon>Actinomycetes</taxon>
        <taxon>Mycobacteriales</taxon>
        <taxon>Corynebacteriaceae</taxon>
        <taxon>Corynebacterium</taxon>
    </lineage>
</organism>
<dbReference type="GO" id="GO:0080120">
    <property type="term" value="P:CAAX-box protein maturation"/>
    <property type="evidence" value="ECO:0007669"/>
    <property type="project" value="UniProtKB-ARBA"/>
</dbReference>
<keyword evidence="1" id="KW-1133">Transmembrane helix</keyword>
<feature type="domain" description="CAAX prenyl protease 2/Lysostaphin resistance protein A-like" evidence="2">
    <location>
        <begin position="128"/>
        <end position="214"/>
    </location>
</feature>